<dbReference type="KEGG" id="pgr:PGTG_21798"/>
<dbReference type="GeneID" id="13542790"/>
<comment type="similarity">
    <text evidence="1">Belongs to the PIGL family.</text>
</comment>
<keyword evidence="4" id="KW-1185">Reference proteome</keyword>
<dbReference type="GO" id="GO:0016020">
    <property type="term" value="C:membrane"/>
    <property type="evidence" value="ECO:0007669"/>
    <property type="project" value="GOC"/>
</dbReference>
<dbReference type="Gene3D" id="3.40.50.10320">
    <property type="entry name" value="LmbE-like"/>
    <property type="match status" value="1"/>
</dbReference>
<accession>H6QSI5</accession>
<dbReference type="UniPathway" id="UPA00196"/>
<dbReference type="SUPFAM" id="SSF102588">
    <property type="entry name" value="LmbE-like"/>
    <property type="match status" value="1"/>
</dbReference>
<protein>
    <recommendedName>
        <fullName evidence="2">N-acetylglucosaminylphosphatidylinositol deacetylase</fullName>
        <ecNumber evidence="2">3.5.1.89</ecNumber>
    </recommendedName>
</protein>
<dbReference type="InterPro" id="IPR003737">
    <property type="entry name" value="GlcNAc_PI_deacetylase-related"/>
</dbReference>
<dbReference type="eggNOG" id="KOG3332">
    <property type="taxonomic scope" value="Eukaryota"/>
</dbReference>
<evidence type="ECO:0000256" key="1">
    <source>
        <dbReference type="ARBA" id="ARBA00006066"/>
    </source>
</evidence>
<dbReference type="VEuPathDB" id="FungiDB:PGTG_21798"/>
<dbReference type="PANTHER" id="PTHR12993:SF11">
    <property type="entry name" value="N-ACETYLGLUCOSAMINYL-PHOSPHATIDYLINOSITOL DE-N-ACETYLASE"/>
    <property type="match status" value="1"/>
</dbReference>
<name>H6QSI5_PUCGT</name>
<dbReference type="GO" id="GO:0000225">
    <property type="term" value="F:N-acetylglucosaminylphosphatidylinositol deacetylase activity"/>
    <property type="evidence" value="ECO:0000318"/>
    <property type="project" value="GO_Central"/>
</dbReference>
<evidence type="ECO:0000256" key="2">
    <source>
        <dbReference type="ARBA" id="ARBA00012176"/>
    </source>
</evidence>
<sequence>MINEFVWVYVDLWNIDLIITFNHHGVSGHPNHRAIASALSQSVHTDPKFPTTMMLRSPGIIEKYSSLLGVPYTLYRHHRDRKSLLPQLARPPGHPSRDKKRLAELAHFKRSSI</sequence>
<dbReference type="InterPro" id="IPR024078">
    <property type="entry name" value="LmbE-like_dom_sf"/>
</dbReference>
<dbReference type="STRING" id="418459.H6QSI5"/>
<dbReference type="GO" id="GO:0005783">
    <property type="term" value="C:endoplasmic reticulum"/>
    <property type="evidence" value="ECO:0000318"/>
    <property type="project" value="GO_Central"/>
</dbReference>
<dbReference type="RefSeq" id="XP_003889544.1">
    <property type="nucleotide sequence ID" value="XM_003889495.1"/>
</dbReference>
<dbReference type="HOGENOM" id="CLU_2134790_0_0_1"/>
<dbReference type="EC" id="3.5.1.89" evidence="2"/>
<dbReference type="AlphaFoldDB" id="H6QSI5"/>
<evidence type="ECO:0000313" key="4">
    <source>
        <dbReference type="Proteomes" id="UP000008783"/>
    </source>
</evidence>
<dbReference type="GO" id="GO:0006506">
    <property type="term" value="P:GPI anchor biosynthetic process"/>
    <property type="evidence" value="ECO:0007669"/>
    <property type="project" value="UniProtKB-UniPathway"/>
</dbReference>
<gene>
    <name evidence="3" type="ORF">PGTG_21798</name>
</gene>
<dbReference type="PANTHER" id="PTHR12993">
    <property type="entry name" value="N-ACETYLGLUCOSAMINYL-PHOSPHATIDYLINOSITOL DE-N-ACETYLASE-RELATED"/>
    <property type="match status" value="1"/>
</dbReference>
<dbReference type="OrthoDB" id="440160at2759"/>
<organism evidence="3 4">
    <name type="scientific">Puccinia graminis f. sp. tritici (strain CRL 75-36-700-3 / race SCCL)</name>
    <name type="common">Black stem rust fungus</name>
    <dbReference type="NCBI Taxonomy" id="418459"/>
    <lineage>
        <taxon>Eukaryota</taxon>
        <taxon>Fungi</taxon>
        <taxon>Dikarya</taxon>
        <taxon>Basidiomycota</taxon>
        <taxon>Pucciniomycotina</taxon>
        <taxon>Pucciniomycetes</taxon>
        <taxon>Pucciniales</taxon>
        <taxon>Pucciniaceae</taxon>
        <taxon>Puccinia</taxon>
    </lineage>
</organism>
<reference evidence="4" key="1">
    <citation type="journal article" date="2011" name="Proc. Natl. Acad. Sci. U.S.A.">
        <title>Obligate biotrophy features unraveled by the genomic analysis of rust fungi.</title>
        <authorList>
            <person name="Duplessis S."/>
            <person name="Cuomo C.A."/>
            <person name="Lin Y.-C."/>
            <person name="Aerts A."/>
            <person name="Tisserant E."/>
            <person name="Veneault-Fourrey C."/>
            <person name="Joly D.L."/>
            <person name="Hacquard S."/>
            <person name="Amselem J."/>
            <person name="Cantarel B.L."/>
            <person name="Chiu R."/>
            <person name="Coutinho P.M."/>
            <person name="Feau N."/>
            <person name="Field M."/>
            <person name="Frey P."/>
            <person name="Gelhaye E."/>
            <person name="Goldberg J."/>
            <person name="Grabherr M.G."/>
            <person name="Kodira C.D."/>
            <person name="Kohler A."/>
            <person name="Kuees U."/>
            <person name="Lindquist E.A."/>
            <person name="Lucas S.M."/>
            <person name="Mago R."/>
            <person name="Mauceli E."/>
            <person name="Morin E."/>
            <person name="Murat C."/>
            <person name="Pangilinan J.L."/>
            <person name="Park R."/>
            <person name="Pearson M."/>
            <person name="Quesneville H."/>
            <person name="Rouhier N."/>
            <person name="Sakthikumar S."/>
            <person name="Salamov A.A."/>
            <person name="Schmutz J."/>
            <person name="Selles B."/>
            <person name="Shapiro H."/>
            <person name="Tanguay P."/>
            <person name="Tuskan G.A."/>
            <person name="Henrissat B."/>
            <person name="Van de Peer Y."/>
            <person name="Rouze P."/>
            <person name="Ellis J.G."/>
            <person name="Dodds P.N."/>
            <person name="Schein J.E."/>
            <person name="Zhong S."/>
            <person name="Hamelin R.C."/>
            <person name="Grigoriev I.V."/>
            <person name="Szabo L.J."/>
            <person name="Martin F."/>
        </authorList>
    </citation>
    <scope>NUCLEOTIDE SEQUENCE [LARGE SCALE GENOMIC DNA]</scope>
    <source>
        <strain evidence="4">CRL 75-36-700-3 / race SCCL</strain>
    </source>
</reference>
<dbReference type="Proteomes" id="UP000008783">
    <property type="component" value="Unassembled WGS sequence"/>
</dbReference>
<evidence type="ECO:0000313" key="3">
    <source>
        <dbReference type="EMBL" id="EHS63722.1"/>
    </source>
</evidence>
<dbReference type="EMBL" id="DS178294">
    <property type="protein sequence ID" value="EHS63722.1"/>
    <property type="molecule type" value="Genomic_DNA"/>
</dbReference>
<proteinExistence type="inferred from homology"/>
<dbReference type="InParanoid" id="H6QSI5"/>